<dbReference type="PIRSF" id="PIRSF031900">
    <property type="entry name" value="UCP031900"/>
    <property type="match status" value="1"/>
</dbReference>
<keyword evidence="2" id="KW-1185">Reference proteome</keyword>
<organism evidence="1 2">
    <name type="scientific">Pseudooceanicola algae</name>
    <dbReference type="NCBI Taxonomy" id="1537215"/>
    <lineage>
        <taxon>Bacteria</taxon>
        <taxon>Pseudomonadati</taxon>
        <taxon>Pseudomonadota</taxon>
        <taxon>Alphaproteobacteria</taxon>
        <taxon>Rhodobacterales</taxon>
        <taxon>Paracoccaceae</taxon>
        <taxon>Pseudooceanicola</taxon>
    </lineage>
</organism>
<evidence type="ECO:0000313" key="1">
    <source>
        <dbReference type="EMBL" id="QPM91265.1"/>
    </source>
</evidence>
<proteinExistence type="predicted"/>
<reference evidence="1 2" key="1">
    <citation type="submission" date="2020-08" db="EMBL/GenBank/DDBJ databases">
        <title>Genome sequence of Rhodobacteraceae bacterium Lw-13e.</title>
        <authorList>
            <person name="Poehlein A."/>
            <person name="Wolter L."/>
            <person name="Daniel R."/>
            <person name="Brinkhoff T."/>
        </authorList>
    </citation>
    <scope>NUCLEOTIDE SEQUENCE [LARGE SCALE GENOMIC DNA]</scope>
    <source>
        <strain evidence="1 2">Lw-13e</strain>
    </source>
</reference>
<dbReference type="InterPro" id="IPR027372">
    <property type="entry name" value="Phytase-like_dom"/>
</dbReference>
<dbReference type="KEGG" id="palw:PSAL_025180"/>
<dbReference type="InterPro" id="IPR014567">
    <property type="entry name" value="UCP031900"/>
</dbReference>
<dbReference type="Proteomes" id="UP000283786">
    <property type="component" value="Chromosome"/>
</dbReference>
<accession>A0A418SAW7</accession>
<protein>
    <submittedName>
        <fullName evidence="1">Uncharacterized protein</fullName>
    </submittedName>
</protein>
<evidence type="ECO:0000313" key="2">
    <source>
        <dbReference type="Proteomes" id="UP000283786"/>
    </source>
</evidence>
<dbReference type="RefSeq" id="WP_119840981.1">
    <property type="nucleotide sequence ID" value="NZ_CP060436.1"/>
</dbReference>
<dbReference type="Pfam" id="PF13449">
    <property type="entry name" value="Phytase-like"/>
    <property type="match status" value="1"/>
</dbReference>
<dbReference type="EMBL" id="CP060436">
    <property type="protein sequence ID" value="QPM91265.1"/>
    <property type="molecule type" value="Genomic_DNA"/>
</dbReference>
<dbReference type="SUPFAM" id="SSF101898">
    <property type="entry name" value="NHL repeat"/>
    <property type="match status" value="1"/>
</dbReference>
<name>A0A418SAW7_9RHOB</name>
<gene>
    <name evidence="1" type="ORF">PSAL_025180</name>
</gene>
<dbReference type="OrthoDB" id="9798693at2"/>
<sequence>MRRRPAIALTAAAVVALSGVLTPGLLRSTALPTTPGASPSEFRLTSPDNEIGGLSGIEVLNNGKRFLAVSDHGFLVSGEMARDAHGRLTDLRITANEPVLKGNGKPILLGRLDGEGLAVSDTGRVIISAEHRNQILWLRPDRSPYHRESPPDAAELAPNRSYEALAVRPNGDVYTIGEGKLADGSLPVLWRFNGTEWSAVRRLPRDGGFLPVGADFGPDGAFYLLERGVGIGLRNRVRRFDPEVADSPLTLIWQDSSHPATNFEGISVWEDTAGQVRITLISDNNFWPLFKTVLYEFPLPS</sequence>
<dbReference type="AlphaFoldDB" id="A0A418SAW7"/>